<feature type="domain" description="Methyltransferase type 11" evidence="4">
    <location>
        <begin position="46"/>
        <end position="136"/>
    </location>
</feature>
<dbReference type="SUPFAM" id="SSF53335">
    <property type="entry name" value="S-adenosyl-L-methionine-dependent methyltransferases"/>
    <property type="match status" value="1"/>
</dbReference>
<keyword evidence="6" id="KW-1185">Reference proteome</keyword>
<gene>
    <name evidence="5" type="ORF">GCM10010918_51510</name>
</gene>
<dbReference type="GO" id="GO:0008757">
    <property type="term" value="F:S-adenosylmethionine-dependent methyltransferase activity"/>
    <property type="evidence" value="ECO:0007669"/>
    <property type="project" value="InterPro"/>
</dbReference>
<dbReference type="InterPro" id="IPR051052">
    <property type="entry name" value="Diverse_substrate_MTase"/>
</dbReference>
<keyword evidence="3" id="KW-0808">Transferase</keyword>
<name>A0A917M915_9BACL</name>
<comment type="caution">
    <text evidence="5">The sequence shown here is derived from an EMBL/GenBank/DDBJ whole genome shotgun (WGS) entry which is preliminary data.</text>
</comment>
<evidence type="ECO:0000313" key="5">
    <source>
        <dbReference type="EMBL" id="GGG86959.1"/>
    </source>
</evidence>
<dbReference type="InterPro" id="IPR029063">
    <property type="entry name" value="SAM-dependent_MTases_sf"/>
</dbReference>
<evidence type="ECO:0000259" key="4">
    <source>
        <dbReference type="Pfam" id="PF08241"/>
    </source>
</evidence>
<dbReference type="CDD" id="cd02440">
    <property type="entry name" value="AdoMet_MTases"/>
    <property type="match status" value="1"/>
</dbReference>
<dbReference type="Proteomes" id="UP000600247">
    <property type="component" value="Unassembled WGS sequence"/>
</dbReference>
<dbReference type="RefSeq" id="WP_188892560.1">
    <property type="nucleotide sequence ID" value="NZ_BMHY01000017.1"/>
</dbReference>
<evidence type="ECO:0000256" key="3">
    <source>
        <dbReference type="ARBA" id="ARBA00022679"/>
    </source>
</evidence>
<keyword evidence="2 5" id="KW-0489">Methyltransferase</keyword>
<dbReference type="Pfam" id="PF08241">
    <property type="entry name" value="Methyltransf_11"/>
    <property type="match status" value="1"/>
</dbReference>
<accession>A0A917M915</accession>
<dbReference type="EMBL" id="BMHY01000017">
    <property type="protein sequence ID" value="GGG86959.1"/>
    <property type="molecule type" value="Genomic_DNA"/>
</dbReference>
<sequence length="254" mass="28582">MGSSNSKERFSNRVENYVKYRPGYPAEALDYLYSDVGMKASSRIADLGAGTGIFSKLLLERGSEVIAVEPNQAMREAADKELGSLPNYRSVAAAAETTGLPEHSVDFIVCAQSFHWFDRPAAQAEFRRILKPGGKGVLIWNSRLTSGTPFLEGYEELLRLYSTDYKQMTHKNISADQLRVFFRENGMREAAFTNGQLFDHEELLGRALSSSYVPAEGEPNHERLKEELGQLFERTNVNGQVSFDYQTEIFWGEV</sequence>
<proteinExistence type="inferred from homology"/>
<dbReference type="GO" id="GO:0032259">
    <property type="term" value="P:methylation"/>
    <property type="evidence" value="ECO:0007669"/>
    <property type="project" value="UniProtKB-KW"/>
</dbReference>
<dbReference type="InterPro" id="IPR013216">
    <property type="entry name" value="Methyltransf_11"/>
</dbReference>
<dbReference type="PANTHER" id="PTHR44942">
    <property type="entry name" value="METHYLTRANSF_11 DOMAIN-CONTAINING PROTEIN"/>
    <property type="match status" value="1"/>
</dbReference>
<dbReference type="Gene3D" id="3.40.50.150">
    <property type="entry name" value="Vaccinia Virus protein VP39"/>
    <property type="match status" value="1"/>
</dbReference>
<evidence type="ECO:0000313" key="6">
    <source>
        <dbReference type="Proteomes" id="UP000600247"/>
    </source>
</evidence>
<organism evidence="5 6">
    <name type="scientific">Paenibacillus radicis</name>
    <name type="common">ex Gao et al. 2016</name>
    <dbReference type="NCBI Taxonomy" id="1737354"/>
    <lineage>
        <taxon>Bacteria</taxon>
        <taxon>Bacillati</taxon>
        <taxon>Bacillota</taxon>
        <taxon>Bacilli</taxon>
        <taxon>Bacillales</taxon>
        <taxon>Paenibacillaceae</taxon>
        <taxon>Paenibacillus</taxon>
    </lineage>
</organism>
<evidence type="ECO:0000256" key="2">
    <source>
        <dbReference type="ARBA" id="ARBA00022603"/>
    </source>
</evidence>
<protein>
    <submittedName>
        <fullName evidence="5">Methyltransferase</fullName>
    </submittedName>
</protein>
<comment type="similarity">
    <text evidence="1">Belongs to the methyltransferase superfamily.</text>
</comment>
<dbReference type="PANTHER" id="PTHR44942:SF4">
    <property type="entry name" value="METHYLTRANSFERASE TYPE 11 DOMAIN-CONTAINING PROTEIN"/>
    <property type="match status" value="1"/>
</dbReference>
<dbReference type="AlphaFoldDB" id="A0A917M915"/>
<reference evidence="5 6" key="1">
    <citation type="journal article" date="2014" name="Int. J. Syst. Evol. Microbiol.">
        <title>Complete genome sequence of Corynebacterium casei LMG S-19264T (=DSM 44701T), isolated from a smear-ripened cheese.</title>
        <authorList>
            <consortium name="US DOE Joint Genome Institute (JGI-PGF)"/>
            <person name="Walter F."/>
            <person name="Albersmeier A."/>
            <person name="Kalinowski J."/>
            <person name="Ruckert C."/>
        </authorList>
    </citation>
    <scope>NUCLEOTIDE SEQUENCE [LARGE SCALE GENOMIC DNA]</scope>
    <source>
        <strain evidence="5 6">CGMCC 1.15286</strain>
    </source>
</reference>
<evidence type="ECO:0000256" key="1">
    <source>
        <dbReference type="ARBA" id="ARBA00008361"/>
    </source>
</evidence>